<reference evidence="8" key="1">
    <citation type="journal article" date="2014" name="Int. J. Syst. Evol. Microbiol.">
        <title>Complete genome sequence of Corynebacterium casei LMG S-19264T (=DSM 44701T), isolated from a smear-ripened cheese.</title>
        <authorList>
            <consortium name="US DOE Joint Genome Institute (JGI-PGF)"/>
            <person name="Walter F."/>
            <person name="Albersmeier A."/>
            <person name="Kalinowski J."/>
            <person name="Ruckert C."/>
        </authorList>
    </citation>
    <scope>NUCLEOTIDE SEQUENCE</scope>
    <source>
        <strain evidence="8">KCTC 32182</strain>
    </source>
</reference>
<dbReference type="Gene3D" id="2.40.40.10">
    <property type="entry name" value="RlpA-like domain"/>
    <property type="match status" value="1"/>
</dbReference>
<evidence type="ECO:0000313" key="8">
    <source>
        <dbReference type="EMBL" id="GGY07691.1"/>
    </source>
</evidence>
<organism evidence="8 9">
    <name type="scientific">Paludibacterium paludis</name>
    <dbReference type="NCBI Taxonomy" id="1225769"/>
    <lineage>
        <taxon>Bacteria</taxon>
        <taxon>Pseudomonadati</taxon>
        <taxon>Pseudomonadota</taxon>
        <taxon>Betaproteobacteria</taxon>
        <taxon>Neisseriales</taxon>
        <taxon>Chromobacteriaceae</taxon>
        <taxon>Paludibacterium</taxon>
    </lineage>
</organism>
<dbReference type="EC" id="4.2.2.n1" evidence="2"/>
<reference evidence="8" key="2">
    <citation type="submission" date="2020-09" db="EMBL/GenBank/DDBJ databases">
        <authorList>
            <person name="Sun Q."/>
            <person name="Kim S."/>
        </authorList>
    </citation>
    <scope>NUCLEOTIDE SEQUENCE</scope>
    <source>
        <strain evidence="8">KCTC 32182</strain>
    </source>
</reference>
<evidence type="ECO:0000256" key="3">
    <source>
        <dbReference type="ARBA" id="ARBA00023239"/>
    </source>
</evidence>
<dbReference type="GO" id="GO:0009254">
    <property type="term" value="P:peptidoglycan turnover"/>
    <property type="evidence" value="ECO:0007669"/>
    <property type="project" value="InterPro"/>
</dbReference>
<keyword evidence="3" id="KW-0456">Lyase</keyword>
<evidence type="ECO:0000313" key="9">
    <source>
        <dbReference type="Proteomes" id="UP000645257"/>
    </source>
</evidence>
<dbReference type="CDD" id="cd14668">
    <property type="entry name" value="mlta_B"/>
    <property type="match status" value="1"/>
</dbReference>
<dbReference type="GO" id="GO:0004553">
    <property type="term" value="F:hydrolase activity, hydrolyzing O-glycosyl compounds"/>
    <property type="evidence" value="ECO:0007669"/>
    <property type="project" value="InterPro"/>
</dbReference>
<evidence type="ECO:0000256" key="4">
    <source>
        <dbReference type="ARBA" id="ARBA00023316"/>
    </source>
</evidence>
<dbReference type="InterPro" id="IPR026044">
    <property type="entry name" value="MltA"/>
</dbReference>
<dbReference type="Gene3D" id="2.40.240.50">
    <property type="entry name" value="Barwin-like endoglucanases"/>
    <property type="match status" value="1"/>
</dbReference>
<dbReference type="PANTHER" id="PTHR30124">
    <property type="entry name" value="MEMBRANE-BOUND LYTIC MUREIN TRANSGLYCOSYLASE A"/>
    <property type="match status" value="1"/>
</dbReference>
<dbReference type="GO" id="GO:0019867">
    <property type="term" value="C:outer membrane"/>
    <property type="evidence" value="ECO:0007669"/>
    <property type="project" value="InterPro"/>
</dbReference>
<keyword evidence="4" id="KW-0961">Cell wall biogenesis/degradation</keyword>
<dbReference type="SUPFAM" id="SSF50685">
    <property type="entry name" value="Barwin-like endoglucanases"/>
    <property type="match status" value="1"/>
</dbReference>
<dbReference type="GO" id="GO:0008933">
    <property type="term" value="F:peptidoglycan lytic transglycosylase activity"/>
    <property type="evidence" value="ECO:0007669"/>
    <property type="project" value="TreeGrafter"/>
</dbReference>
<dbReference type="InterPro" id="IPR036908">
    <property type="entry name" value="RlpA-like_sf"/>
</dbReference>
<dbReference type="PANTHER" id="PTHR30124:SF0">
    <property type="entry name" value="MEMBRANE-BOUND LYTIC MUREIN TRANSGLYCOSYLASE A"/>
    <property type="match status" value="1"/>
</dbReference>
<evidence type="ECO:0000259" key="7">
    <source>
        <dbReference type="SMART" id="SM00925"/>
    </source>
</evidence>
<proteinExistence type="predicted"/>
<dbReference type="AlphaFoldDB" id="A0A918U8K0"/>
<evidence type="ECO:0000256" key="1">
    <source>
        <dbReference type="ARBA" id="ARBA00001420"/>
    </source>
</evidence>
<keyword evidence="9" id="KW-1185">Reference proteome</keyword>
<protein>
    <recommendedName>
        <fullName evidence="2">peptidoglycan lytic exotransglycosylase</fullName>
        <ecNumber evidence="2">4.2.2.n1</ecNumber>
    </recommendedName>
    <alternativeName>
        <fullName evidence="5">Murein hydrolase A</fullName>
    </alternativeName>
</protein>
<dbReference type="RefSeq" id="WP_189531414.1">
    <property type="nucleotide sequence ID" value="NZ_BMYX01000003.1"/>
</dbReference>
<keyword evidence="6" id="KW-0732">Signal</keyword>
<feature type="domain" description="Lytic transglycosylase MltA" evidence="7">
    <location>
        <begin position="115"/>
        <end position="309"/>
    </location>
</feature>
<comment type="catalytic activity">
    <reaction evidence="1">
        <text>Exolytic cleavage of the (1-&gt;4)-beta-glycosidic linkage between N-acetylmuramic acid (MurNAc) and N-acetylglucosamine (GlcNAc) residues in peptidoglycan, from either the reducing or the non-reducing ends of the peptidoglycan chains, with concomitant formation of a 1,6-anhydrobond in the MurNAc residue.</text>
        <dbReference type="EC" id="4.2.2.n1"/>
    </reaction>
</comment>
<dbReference type="GO" id="GO:0071555">
    <property type="term" value="P:cell wall organization"/>
    <property type="evidence" value="ECO:0007669"/>
    <property type="project" value="UniProtKB-KW"/>
</dbReference>
<dbReference type="Gene3D" id="2.40.50.270">
    <property type="entry name" value="transglycosylase MltA"/>
    <property type="match status" value="1"/>
</dbReference>
<dbReference type="Pfam" id="PF06725">
    <property type="entry name" value="3D"/>
    <property type="match status" value="1"/>
</dbReference>
<evidence type="ECO:0000256" key="6">
    <source>
        <dbReference type="SAM" id="SignalP"/>
    </source>
</evidence>
<dbReference type="EMBL" id="BMYX01000003">
    <property type="protein sequence ID" value="GGY07691.1"/>
    <property type="molecule type" value="Genomic_DNA"/>
</dbReference>
<dbReference type="InterPro" id="IPR005300">
    <property type="entry name" value="MltA_B"/>
</dbReference>
<evidence type="ECO:0000256" key="5">
    <source>
        <dbReference type="ARBA" id="ARBA00030918"/>
    </source>
</evidence>
<dbReference type="Proteomes" id="UP000645257">
    <property type="component" value="Unassembled WGS sequence"/>
</dbReference>
<dbReference type="PIRSF" id="PIRSF019422">
    <property type="entry name" value="MltA"/>
    <property type="match status" value="1"/>
</dbReference>
<gene>
    <name evidence="8" type="ORF">GCM10011289_07730</name>
</gene>
<dbReference type="InterPro" id="IPR010611">
    <property type="entry name" value="3D_dom"/>
</dbReference>
<dbReference type="CDD" id="cd14485">
    <property type="entry name" value="mltA_like_LT_A"/>
    <property type="match status" value="1"/>
</dbReference>
<dbReference type="PROSITE" id="PS51257">
    <property type="entry name" value="PROKAR_LIPOPROTEIN"/>
    <property type="match status" value="1"/>
</dbReference>
<dbReference type="GO" id="GO:0009253">
    <property type="term" value="P:peptidoglycan catabolic process"/>
    <property type="evidence" value="ECO:0007669"/>
    <property type="project" value="TreeGrafter"/>
</dbReference>
<feature type="chain" id="PRO_5037272038" description="peptidoglycan lytic exotransglycosylase" evidence="6">
    <location>
        <begin position="23"/>
        <end position="416"/>
    </location>
</feature>
<feature type="signal peptide" evidence="6">
    <location>
        <begin position="1"/>
        <end position="22"/>
    </location>
</feature>
<dbReference type="SMART" id="SM00925">
    <property type="entry name" value="MltA"/>
    <property type="match status" value="1"/>
</dbReference>
<accession>A0A918U8K0</accession>
<comment type="caution">
    <text evidence="8">The sequence shown here is derived from an EMBL/GenBank/DDBJ whole genome shotgun (WGS) entry which is preliminary data.</text>
</comment>
<sequence>MLNRVSLLLVLLLAACSTTPPGGPAVSPVSSQGTRVSDLPDWAGQNVSDSLPALLNTCKAVARRPEWSAPCHAASRLNGAGDDAIRRFFEDYFLAWKAGDGRSDTGLVTGYYEPLLNGSLTRSERTPWPVYGAPRDLVTLDVPASLRGKAQLVARRVSASRLAVVPGVSSPRVGEYDVRLADFPGDNRATLKGRLEENHFLPYYSRADLARGKGLDSAPVLAWVEDPVELFFLQVQGAGRIQLDDGRFLRVGFADHNGYPYQSIGRHLADRGDMRLSDASMQGIQAWVKANPSRREALFNVNPRYVFFKLLPDSGEGPVGALGVPLTNGYSIAIDPRYIPLGTPVYLATTWPQTSRPLIRLVHAQDTGNAIKGPARADFFWGFGTEAGMQAGRMKQSGSLWLLLPRGTKPGTSQRN</sequence>
<evidence type="ECO:0000256" key="2">
    <source>
        <dbReference type="ARBA" id="ARBA00012587"/>
    </source>
</evidence>
<dbReference type="Pfam" id="PF03562">
    <property type="entry name" value="MltA"/>
    <property type="match status" value="2"/>
</dbReference>
<name>A0A918U8K0_9NEIS</name>